<feature type="transmembrane region" description="Helical" evidence="1">
    <location>
        <begin position="82"/>
        <end position="105"/>
    </location>
</feature>
<feature type="transmembrane region" description="Helical" evidence="1">
    <location>
        <begin position="227"/>
        <end position="254"/>
    </location>
</feature>
<dbReference type="AlphaFoldDB" id="A0AA39U645"/>
<dbReference type="Proteomes" id="UP001166286">
    <property type="component" value="Unassembled WGS sequence"/>
</dbReference>
<keyword evidence="1" id="KW-0472">Membrane</keyword>
<feature type="transmembrane region" description="Helical" evidence="1">
    <location>
        <begin position="196"/>
        <end position="215"/>
    </location>
</feature>
<evidence type="ECO:0000313" key="3">
    <source>
        <dbReference type="Proteomes" id="UP001166286"/>
    </source>
</evidence>
<dbReference type="EMBL" id="JAFEKC020000020">
    <property type="protein sequence ID" value="KAK0508571.1"/>
    <property type="molecule type" value="Genomic_DNA"/>
</dbReference>
<protein>
    <submittedName>
        <fullName evidence="2">Uncharacterized protein</fullName>
    </submittedName>
</protein>
<proteinExistence type="predicted"/>
<dbReference type="PANTHER" id="PTHR35043:SF8">
    <property type="entry name" value="DUF4220 DOMAIN-CONTAINING PROTEIN"/>
    <property type="match status" value="1"/>
</dbReference>
<keyword evidence="1" id="KW-1133">Transmembrane helix</keyword>
<keyword evidence="3" id="KW-1185">Reference proteome</keyword>
<evidence type="ECO:0000256" key="1">
    <source>
        <dbReference type="SAM" id="Phobius"/>
    </source>
</evidence>
<evidence type="ECO:0000313" key="2">
    <source>
        <dbReference type="EMBL" id="KAK0508571.1"/>
    </source>
</evidence>
<sequence>MLFFANQGGFVLHPTEEWPPFPLDANQIHYLVTNDYIPYSAVDIELEVIKDKNKVDSLLRLLTVCQILWYLTGLLARAVQHLAITILELSTIGFIFCTLGTYYAWFNKPMDIGKPFTLEANATLREILVDAGDLVQRPCLETPLDFVGRDDWSFSLCWKYCWRIVNKLGIEPAPRKWPIDKIPDDYFAPQQCYPMWAMWILFVVHIGYAAVHIAGWDFTFPSQVEAVMWRVTTISVMASLLIFWFIHLCWWVWFPALMNRRRRMHQRDDQDPADLPAKTAGKFKDPYNPRSQIPMAALLPVLFCCAVYIPSRAYIILESFIDLRALPPSAYQTVSWSAFIPHF</sequence>
<dbReference type="PANTHER" id="PTHR35043">
    <property type="entry name" value="TRANSCRIPTION FACTOR DOMAIN-CONTAINING PROTEIN"/>
    <property type="match status" value="1"/>
</dbReference>
<accession>A0AA39U645</accession>
<feature type="transmembrane region" description="Helical" evidence="1">
    <location>
        <begin position="296"/>
        <end position="317"/>
    </location>
</feature>
<reference evidence="2" key="1">
    <citation type="submission" date="2023-03" db="EMBL/GenBank/DDBJ databases">
        <title>Complete genome of Cladonia borealis.</title>
        <authorList>
            <person name="Park H."/>
        </authorList>
    </citation>
    <scope>NUCLEOTIDE SEQUENCE</scope>
    <source>
        <strain evidence="2">ANT050790</strain>
    </source>
</reference>
<name>A0AA39U645_9LECA</name>
<keyword evidence="1" id="KW-0812">Transmembrane</keyword>
<gene>
    <name evidence="2" type="ORF">JMJ35_008847</name>
</gene>
<feature type="transmembrane region" description="Helical" evidence="1">
    <location>
        <begin position="58"/>
        <end position="76"/>
    </location>
</feature>
<organism evidence="2 3">
    <name type="scientific">Cladonia borealis</name>
    <dbReference type="NCBI Taxonomy" id="184061"/>
    <lineage>
        <taxon>Eukaryota</taxon>
        <taxon>Fungi</taxon>
        <taxon>Dikarya</taxon>
        <taxon>Ascomycota</taxon>
        <taxon>Pezizomycotina</taxon>
        <taxon>Lecanoromycetes</taxon>
        <taxon>OSLEUM clade</taxon>
        <taxon>Lecanoromycetidae</taxon>
        <taxon>Lecanorales</taxon>
        <taxon>Lecanorineae</taxon>
        <taxon>Cladoniaceae</taxon>
        <taxon>Cladonia</taxon>
    </lineage>
</organism>
<comment type="caution">
    <text evidence="2">The sequence shown here is derived from an EMBL/GenBank/DDBJ whole genome shotgun (WGS) entry which is preliminary data.</text>
</comment>